<organism evidence="1 2">
    <name type="scientific">Bacillus thuringiensis</name>
    <dbReference type="NCBI Taxonomy" id="1428"/>
    <lineage>
        <taxon>Bacteria</taxon>
        <taxon>Bacillati</taxon>
        <taxon>Bacillota</taxon>
        <taxon>Bacilli</taxon>
        <taxon>Bacillales</taxon>
        <taxon>Bacillaceae</taxon>
        <taxon>Bacillus</taxon>
        <taxon>Bacillus cereus group</taxon>
    </lineage>
</organism>
<dbReference type="Gene3D" id="3.30.1240.10">
    <property type="match status" value="1"/>
</dbReference>
<protein>
    <recommendedName>
        <fullName evidence="3">Cof-type HAD-IIB family hydrolase</fullName>
    </recommendedName>
</protein>
<dbReference type="InterPro" id="IPR000150">
    <property type="entry name" value="Cof"/>
</dbReference>
<dbReference type="EMBL" id="NUVX01000079">
    <property type="protein sequence ID" value="PFJ29188.1"/>
    <property type="molecule type" value="Genomic_DNA"/>
</dbReference>
<reference evidence="1 2" key="1">
    <citation type="submission" date="2017-09" db="EMBL/GenBank/DDBJ databases">
        <title>Large-scale bioinformatics analysis of Bacillus genomes uncovers conserved roles of natural products in bacterial physiology.</title>
        <authorList>
            <consortium name="Agbiome Team Llc"/>
            <person name="Bleich R.M."/>
            <person name="Grubbs K.J."/>
            <person name="Santa Maria K.C."/>
            <person name="Allen S.E."/>
            <person name="Farag S."/>
            <person name="Shank E.A."/>
            <person name="Bowers A."/>
        </authorList>
    </citation>
    <scope>NUCLEOTIDE SEQUENCE [LARGE SCALE GENOMIC DNA]</scope>
    <source>
        <strain evidence="1 2">AFS085496</strain>
    </source>
</reference>
<dbReference type="InterPro" id="IPR023214">
    <property type="entry name" value="HAD_sf"/>
</dbReference>
<dbReference type="Gene3D" id="3.40.50.1000">
    <property type="entry name" value="HAD superfamily/HAD-like"/>
    <property type="match status" value="1"/>
</dbReference>
<dbReference type="InterPro" id="IPR036412">
    <property type="entry name" value="HAD-like_sf"/>
</dbReference>
<dbReference type="Pfam" id="PF08282">
    <property type="entry name" value="Hydrolase_3"/>
    <property type="match status" value="1"/>
</dbReference>
<dbReference type="PANTHER" id="PTHR10000:SF8">
    <property type="entry name" value="HAD SUPERFAMILY HYDROLASE-LIKE, TYPE 3"/>
    <property type="match status" value="1"/>
</dbReference>
<dbReference type="NCBIfam" id="TIGR01484">
    <property type="entry name" value="HAD-SF-IIB"/>
    <property type="match status" value="1"/>
</dbReference>
<dbReference type="PROSITE" id="PS01229">
    <property type="entry name" value="COF_2"/>
    <property type="match status" value="1"/>
</dbReference>
<dbReference type="RefSeq" id="WP_098517622.1">
    <property type="nucleotide sequence ID" value="NZ_JBIUGB010000194.1"/>
</dbReference>
<evidence type="ECO:0008006" key="3">
    <source>
        <dbReference type="Google" id="ProtNLM"/>
    </source>
</evidence>
<sequence>MNNQTYQVAILDLDGTIVKYDENYVSERTLSCLEKWKECGNQIGIATGRTWIECQQLVDIIQPSWPVICYDGRLIYDYKKNEVIWKQTISNSKVQQIISAFQDDFYIFQEEMSSIYAFDQISALLFSMAFKVNRKKIKFGSQPKSNPFRLYIKSKNKYNSFSFEMESKIRKLLGEKYEVFLAGDEWLIIYIKEANKLTAIQMLTKYYKVSMAQIIAFGDGENDLNMLQNVGLGVAMKNANSEIKNAANLVADTVDNDGVAKIISNLLK</sequence>
<dbReference type="GO" id="GO:0005829">
    <property type="term" value="C:cytosol"/>
    <property type="evidence" value="ECO:0007669"/>
    <property type="project" value="TreeGrafter"/>
</dbReference>
<dbReference type="Proteomes" id="UP000224003">
    <property type="component" value="Unassembled WGS sequence"/>
</dbReference>
<accession>A0A9X6WI44</accession>
<dbReference type="PANTHER" id="PTHR10000">
    <property type="entry name" value="PHOSPHOSERINE PHOSPHATASE"/>
    <property type="match status" value="1"/>
</dbReference>
<dbReference type="SFLD" id="SFLDG01140">
    <property type="entry name" value="C2.B:_Phosphomannomutase_and_P"/>
    <property type="match status" value="1"/>
</dbReference>
<dbReference type="GO" id="GO:0000287">
    <property type="term" value="F:magnesium ion binding"/>
    <property type="evidence" value="ECO:0007669"/>
    <property type="project" value="TreeGrafter"/>
</dbReference>
<dbReference type="SFLD" id="SFLDS00003">
    <property type="entry name" value="Haloacid_Dehalogenase"/>
    <property type="match status" value="1"/>
</dbReference>
<gene>
    <name evidence="1" type="ORF">COJ15_31960</name>
</gene>
<dbReference type="GO" id="GO:0016791">
    <property type="term" value="F:phosphatase activity"/>
    <property type="evidence" value="ECO:0007669"/>
    <property type="project" value="UniProtKB-ARBA"/>
</dbReference>
<evidence type="ECO:0000313" key="2">
    <source>
        <dbReference type="Proteomes" id="UP000224003"/>
    </source>
</evidence>
<dbReference type="SUPFAM" id="SSF56784">
    <property type="entry name" value="HAD-like"/>
    <property type="match status" value="1"/>
</dbReference>
<dbReference type="InterPro" id="IPR006379">
    <property type="entry name" value="HAD-SF_hydro_IIB"/>
</dbReference>
<dbReference type="NCBIfam" id="TIGR00099">
    <property type="entry name" value="Cof-subfamily"/>
    <property type="match status" value="1"/>
</dbReference>
<evidence type="ECO:0000313" key="1">
    <source>
        <dbReference type="EMBL" id="PFJ29188.1"/>
    </source>
</evidence>
<dbReference type="AlphaFoldDB" id="A0A9X6WI44"/>
<name>A0A9X6WI44_BACTU</name>
<proteinExistence type="predicted"/>
<comment type="caution">
    <text evidence="1">The sequence shown here is derived from an EMBL/GenBank/DDBJ whole genome shotgun (WGS) entry which is preliminary data.</text>
</comment>